<proteinExistence type="inferred from homology"/>
<protein>
    <submittedName>
        <fullName evidence="6">LysR family transcriptional regulator</fullName>
    </submittedName>
</protein>
<dbReference type="PRINTS" id="PR00039">
    <property type="entry name" value="HTHLYSR"/>
</dbReference>
<evidence type="ECO:0000313" key="6">
    <source>
        <dbReference type="EMBL" id="MFD1247893.1"/>
    </source>
</evidence>
<evidence type="ECO:0000259" key="5">
    <source>
        <dbReference type="PROSITE" id="PS50931"/>
    </source>
</evidence>
<reference evidence="7" key="1">
    <citation type="journal article" date="2019" name="Int. J. Syst. Evol. Microbiol.">
        <title>The Global Catalogue of Microorganisms (GCM) 10K type strain sequencing project: providing services to taxonomists for standard genome sequencing and annotation.</title>
        <authorList>
            <consortium name="The Broad Institute Genomics Platform"/>
            <consortium name="The Broad Institute Genome Sequencing Center for Infectious Disease"/>
            <person name="Wu L."/>
            <person name="Ma J."/>
        </authorList>
    </citation>
    <scope>NUCLEOTIDE SEQUENCE [LARGE SCALE GENOMIC DNA]</scope>
    <source>
        <strain evidence="7">CCUG 52478</strain>
    </source>
</reference>
<evidence type="ECO:0000256" key="4">
    <source>
        <dbReference type="ARBA" id="ARBA00023163"/>
    </source>
</evidence>
<accession>A0ABW3VXW3</accession>
<dbReference type="PANTHER" id="PTHR30346:SF30">
    <property type="entry name" value="SMALL NEUTRAL PROTEASE REGULATORY PROTEIN"/>
    <property type="match status" value="1"/>
</dbReference>
<dbReference type="InterPro" id="IPR036388">
    <property type="entry name" value="WH-like_DNA-bd_sf"/>
</dbReference>
<evidence type="ECO:0000256" key="1">
    <source>
        <dbReference type="ARBA" id="ARBA00009437"/>
    </source>
</evidence>
<keyword evidence="3" id="KW-0238">DNA-binding</keyword>
<dbReference type="InterPro" id="IPR005119">
    <property type="entry name" value="LysR_subst-bd"/>
</dbReference>
<dbReference type="Pfam" id="PF00126">
    <property type="entry name" value="HTH_1"/>
    <property type="match status" value="1"/>
</dbReference>
<comment type="caution">
    <text evidence="6">The sequence shown here is derived from an EMBL/GenBank/DDBJ whole genome shotgun (WGS) entry which is preliminary data.</text>
</comment>
<dbReference type="PROSITE" id="PS50931">
    <property type="entry name" value="HTH_LYSR"/>
    <property type="match status" value="1"/>
</dbReference>
<dbReference type="InterPro" id="IPR036390">
    <property type="entry name" value="WH_DNA-bd_sf"/>
</dbReference>
<keyword evidence="7" id="KW-1185">Reference proteome</keyword>
<sequence>MELQQMRYVLAVAEHGSFTRAAEACFVVQSALSHQIARLEQDLGVRLFHRTSRQVRLSAAGAAFVPIARQCLDAADRARAEAAAAVGEIRGPLSVGVIPTVAAVDVPEALRAFRDSHPGVQVRLRAGGSEEFLRQVADGTLDLAFIGLPDGWEITGVGSHLLARDHHRAVVGPDHPLAGRKRLTLERLATETFVDFPLGTAGREQTDRAFAEAGLAREVAFEASDVLLMGRILGAGLGVALLASTFVPQLPDLVAVPVTHAPARTEHVIWSSFGPAPAAAALLAQLGVVV</sequence>
<comment type="similarity">
    <text evidence="1">Belongs to the LysR transcriptional regulatory family.</text>
</comment>
<dbReference type="InterPro" id="IPR000847">
    <property type="entry name" value="LysR_HTH_N"/>
</dbReference>
<evidence type="ECO:0000256" key="3">
    <source>
        <dbReference type="ARBA" id="ARBA00023125"/>
    </source>
</evidence>
<dbReference type="PANTHER" id="PTHR30346">
    <property type="entry name" value="TRANSCRIPTIONAL DUAL REGULATOR HCAR-RELATED"/>
    <property type="match status" value="1"/>
</dbReference>
<dbReference type="CDD" id="cd08436">
    <property type="entry name" value="PBP2_LTTR_like_3"/>
    <property type="match status" value="1"/>
</dbReference>
<evidence type="ECO:0000256" key="2">
    <source>
        <dbReference type="ARBA" id="ARBA00023015"/>
    </source>
</evidence>
<gene>
    <name evidence="6" type="ORF">ACFQ3F_08830</name>
</gene>
<dbReference type="SUPFAM" id="SSF46785">
    <property type="entry name" value="Winged helix' DNA-binding domain"/>
    <property type="match status" value="1"/>
</dbReference>
<dbReference type="EMBL" id="JBHTLX010000012">
    <property type="protein sequence ID" value="MFD1247893.1"/>
    <property type="molecule type" value="Genomic_DNA"/>
</dbReference>
<dbReference type="RefSeq" id="WP_367918448.1">
    <property type="nucleotide sequence ID" value="NZ_BAABAC010000013.1"/>
</dbReference>
<organism evidence="6 7">
    <name type="scientific">Nocardioides ginsengisoli</name>
    <dbReference type="NCBI Taxonomy" id="363868"/>
    <lineage>
        <taxon>Bacteria</taxon>
        <taxon>Bacillati</taxon>
        <taxon>Actinomycetota</taxon>
        <taxon>Actinomycetes</taxon>
        <taxon>Propionibacteriales</taxon>
        <taxon>Nocardioidaceae</taxon>
        <taxon>Nocardioides</taxon>
    </lineage>
</organism>
<dbReference type="Proteomes" id="UP001597229">
    <property type="component" value="Unassembled WGS sequence"/>
</dbReference>
<dbReference type="SUPFAM" id="SSF53850">
    <property type="entry name" value="Periplasmic binding protein-like II"/>
    <property type="match status" value="1"/>
</dbReference>
<name>A0ABW3VXW3_9ACTN</name>
<dbReference type="Pfam" id="PF03466">
    <property type="entry name" value="LysR_substrate"/>
    <property type="match status" value="1"/>
</dbReference>
<dbReference type="Gene3D" id="1.10.10.10">
    <property type="entry name" value="Winged helix-like DNA-binding domain superfamily/Winged helix DNA-binding domain"/>
    <property type="match status" value="1"/>
</dbReference>
<keyword evidence="2" id="KW-0805">Transcription regulation</keyword>
<dbReference type="Gene3D" id="3.40.190.290">
    <property type="match status" value="1"/>
</dbReference>
<keyword evidence="4" id="KW-0804">Transcription</keyword>
<feature type="domain" description="HTH lysR-type" evidence="5">
    <location>
        <begin position="1"/>
        <end position="58"/>
    </location>
</feature>
<evidence type="ECO:0000313" key="7">
    <source>
        <dbReference type="Proteomes" id="UP001597229"/>
    </source>
</evidence>